<organism evidence="1 2">
    <name type="scientific">Metabacillus halosaccharovorans</name>
    <dbReference type="NCBI Taxonomy" id="930124"/>
    <lineage>
        <taxon>Bacteria</taxon>
        <taxon>Bacillati</taxon>
        <taxon>Bacillota</taxon>
        <taxon>Bacilli</taxon>
        <taxon>Bacillales</taxon>
        <taxon>Bacillaceae</taxon>
        <taxon>Metabacillus</taxon>
    </lineage>
</organism>
<keyword evidence="2" id="KW-1185">Reference proteome</keyword>
<reference evidence="1 2" key="1">
    <citation type="submission" date="2022-10" db="EMBL/GenBank/DDBJ databases">
        <title>Draft genome assembly of moderately radiation resistant bacterium Metabacillus halosaccharovorans.</title>
        <authorList>
            <person name="Pal S."/>
            <person name="Gopinathan A."/>
        </authorList>
    </citation>
    <scope>NUCLEOTIDE SEQUENCE [LARGE SCALE GENOMIC DNA]</scope>
    <source>
        <strain evidence="1 2">VITHBRA001</strain>
    </source>
</reference>
<comment type="caution">
    <text evidence="1">The sequence shown here is derived from an EMBL/GenBank/DDBJ whole genome shotgun (WGS) entry which is preliminary data.</text>
</comment>
<protein>
    <recommendedName>
        <fullName evidence="3">YneQ</fullName>
    </recommendedName>
</protein>
<dbReference type="EMBL" id="JAOYEY010000032">
    <property type="protein sequence ID" value="MCV9885481.1"/>
    <property type="molecule type" value="Genomic_DNA"/>
</dbReference>
<dbReference type="RefSeq" id="WP_264142394.1">
    <property type="nucleotide sequence ID" value="NZ_JAOYEY010000032.1"/>
</dbReference>
<dbReference type="Proteomes" id="UP001526147">
    <property type="component" value="Unassembled WGS sequence"/>
</dbReference>
<sequence length="102" mass="12203">MAFGISRKELHSWKHEIDDGNIAFLTHFWLDDRFPNSHCVTKVGCKDIDKLAQWGSRYGLKRELIHHYKQYPHFDLMGNIQMSILKEYGLEDHIERFKIQKT</sequence>
<gene>
    <name evidence="1" type="ORF">OIH86_07435</name>
</gene>
<evidence type="ECO:0008006" key="3">
    <source>
        <dbReference type="Google" id="ProtNLM"/>
    </source>
</evidence>
<accession>A0ABT3DF37</accession>
<evidence type="ECO:0000313" key="1">
    <source>
        <dbReference type="EMBL" id="MCV9885481.1"/>
    </source>
</evidence>
<evidence type="ECO:0000313" key="2">
    <source>
        <dbReference type="Proteomes" id="UP001526147"/>
    </source>
</evidence>
<proteinExistence type="predicted"/>
<name>A0ABT3DF37_9BACI</name>